<gene>
    <name evidence="2" type="ORF">ENJ67_04415</name>
</gene>
<protein>
    <submittedName>
        <fullName evidence="2">Glycosyl hydrolase</fullName>
    </submittedName>
</protein>
<keyword evidence="1" id="KW-0472">Membrane</keyword>
<feature type="transmembrane region" description="Helical" evidence="1">
    <location>
        <begin position="33"/>
        <end position="55"/>
    </location>
</feature>
<dbReference type="AlphaFoldDB" id="A0A7C3GBY4"/>
<organism evidence="2">
    <name type="scientific">Sulfurimonas autotrophica</name>
    <dbReference type="NCBI Taxonomy" id="202747"/>
    <lineage>
        <taxon>Bacteria</taxon>
        <taxon>Pseudomonadati</taxon>
        <taxon>Campylobacterota</taxon>
        <taxon>Epsilonproteobacteria</taxon>
        <taxon>Campylobacterales</taxon>
        <taxon>Sulfurimonadaceae</taxon>
        <taxon>Sulfurimonas</taxon>
    </lineage>
</organism>
<dbReference type="SUPFAM" id="SSF51445">
    <property type="entry name" value="(Trans)glycosidases"/>
    <property type="match status" value="1"/>
</dbReference>
<dbReference type="InterPro" id="IPR017853">
    <property type="entry name" value="GH"/>
</dbReference>
<dbReference type="EMBL" id="DRNH01000235">
    <property type="protein sequence ID" value="HFB53955.1"/>
    <property type="molecule type" value="Genomic_DNA"/>
</dbReference>
<keyword evidence="2" id="KW-0378">Hydrolase</keyword>
<keyword evidence="1" id="KW-0812">Transmembrane</keyword>
<proteinExistence type="predicted"/>
<dbReference type="Proteomes" id="UP000886390">
    <property type="component" value="Unassembled WGS sequence"/>
</dbReference>
<keyword evidence="1" id="KW-1133">Transmembrane helix</keyword>
<sequence>MKKPFKWDNYSDQPALLKDRDFKKKMRKKERSSLLYTIISALIFLPLSLLAMPFVKRKEIDTTHFFSLGVDFEREPVLTQALLEELEVENILLRLKLWEMDKLPELKAFAKQNQEKKIILKIMQDREHIEDLTLLQNDLRAIFSELREHVDIFEIGTTINRAKWGFFSAGEYLRFYKVAYDLKIFEFNDIELIGSGVIDFELYYTVHTLFNFCKCKYDGVASLLYVDRRGAPENTQLGFSLTDKIALLSTMVWLSPKTKQKLYITETNWPISGTAPYAPTSEYECVSEAAYSDYMLRYYLLSFASQQVDSVSWHQLIAPGYGLIDNREGIKRREAFYVYKYMLSTLKNAQFLRLDIKRGYYIMQFWVDEQLLQLHWSLSKTTLKNEDFFEVYSKTGERIEDEILEIGSAPLYIFITKEVGQKVNASERIG</sequence>
<comment type="caution">
    <text evidence="2">The sequence shown here is derived from an EMBL/GenBank/DDBJ whole genome shotgun (WGS) entry which is preliminary data.</text>
</comment>
<dbReference type="GO" id="GO:0016787">
    <property type="term" value="F:hydrolase activity"/>
    <property type="evidence" value="ECO:0007669"/>
    <property type="project" value="UniProtKB-KW"/>
</dbReference>
<evidence type="ECO:0000256" key="1">
    <source>
        <dbReference type="SAM" id="Phobius"/>
    </source>
</evidence>
<dbReference type="Gene3D" id="3.20.20.80">
    <property type="entry name" value="Glycosidases"/>
    <property type="match status" value="1"/>
</dbReference>
<accession>A0A7C3GBY4</accession>
<reference evidence="2" key="1">
    <citation type="journal article" date="2020" name="mSystems">
        <title>Genome- and Community-Level Interaction Insights into Carbon Utilization and Element Cycling Functions of Hydrothermarchaeota in Hydrothermal Sediment.</title>
        <authorList>
            <person name="Zhou Z."/>
            <person name="Liu Y."/>
            <person name="Xu W."/>
            <person name="Pan J."/>
            <person name="Luo Z.H."/>
            <person name="Li M."/>
        </authorList>
    </citation>
    <scope>NUCLEOTIDE SEQUENCE [LARGE SCALE GENOMIC DNA]</scope>
    <source>
        <strain evidence="2">HyVt-507</strain>
    </source>
</reference>
<name>A0A7C3GBY4_9BACT</name>
<evidence type="ECO:0000313" key="2">
    <source>
        <dbReference type="EMBL" id="HFB53955.1"/>
    </source>
</evidence>